<dbReference type="KEGG" id="pfor:103129218"/>
<evidence type="ECO:0000256" key="2">
    <source>
        <dbReference type="SAM" id="SignalP"/>
    </source>
</evidence>
<dbReference type="Pfam" id="PF00089">
    <property type="entry name" value="Trypsin"/>
    <property type="match status" value="1"/>
</dbReference>
<dbReference type="SUPFAM" id="SSF50494">
    <property type="entry name" value="Trypsin-like serine proteases"/>
    <property type="match status" value="1"/>
</dbReference>
<dbReference type="OMA" id="FNGYDCE"/>
<accession>A0A087XJ31</accession>
<dbReference type="PANTHER" id="PTHR24271:SF47">
    <property type="entry name" value="KALLIKREIN-1"/>
    <property type="match status" value="1"/>
</dbReference>
<dbReference type="eggNOG" id="KOG3627">
    <property type="taxonomic scope" value="Eukaryota"/>
</dbReference>
<dbReference type="InterPro" id="IPR043504">
    <property type="entry name" value="Peptidase_S1_PA_chymotrypsin"/>
</dbReference>
<reference evidence="5" key="1">
    <citation type="submission" date="2013-10" db="EMBL/GenBank/DDBJ databases">
        <authorList>
            <person name="Schartl M."/>
            <person name="Warren W."/>
        </authorList>
    </citation>
    <scope>NUCLEOTIDE SEQUENCE [LARGE SCALE GENOMIC DNA]</scope>
    <source>
        <strain evidence="5">female</strain>
    </source>
</reference>
<keyword evidence="1" id="KW-1015">Disulfide bond</keyword>
<dbReference type="InterPro" id="IPR001254">
    <property type="entry name" value="Trypsin_dom"/>
</dbReference>
<keyword evidence="2" id="KW-0732">Signal</keyword>
<dbReference type="GeneID" id="103129218"/>
<dbReference type="InterPro" id="IPR001314">
    <property type="entry name" value="Peptidase_S1A"/>
</dbReference>
<dbReference type="AlphaFoldDB" id="A0A087XJ31"/>
<proteinExistence type="predicted"/>
<dbReference type="PRINTS" id="PR00722">
    <property type="entry name" value="CHYMOTRYPSIN"/>
</dbReference>
<dbReference type="GeneTree" id="ENSGT00390000009571"/>
<evidence type="ECO:0000259" key="3">
    <source>
        <dbReference type="PROSITE" id="PS50240"/>
    </source>
</evidence>
<dbReference type="STRING" id="48698.ENSPFOP00000005784"/>
<evidence type="ECO:0000313" key="4">
    <source>
        <dbReference type="Ensembl" id="ENSPFOP00000005784.1"/>
    </source>
</evidence>
<reference evidence="4" key="2">
    <citation type="submission" date="2025-08" db="UniProtKB">
        <authorList>
            <consortium name="Ensembl"/>
        </authorList>
    </citation>
    <scope>IDENTIFICATION</scope>
</reference>
<dbReference type="PANTHER" id="PTHR24271">
    <property type="entry name" value="KALLIKREIN-RELATED"/>
    <property type="match status" value="1"/>
</dbReference>
<feature type="domain" description="Peptidase S1" evidence="3">
    <location>
        <begin position="26"/>
        <end position="247"/>
    </location>
</feature>
<name>A0A087XJ31_POEFO</name>
<feature type="signal peptide" evidence="2">
    <location>
        <begin position="1"/>
        <end position="18"/>
    </location>
</feature>
<dbReference type="GO" id="GO:0030141">
    <property type="term" value="C:secretory granule"/>
    <property type="evidence" value="ECO:0007669"/>
    <property type="project" value="TreeGrafter"/>
</dbReference>
<evidence type="ECO:0000256" key="1">
    <source>
        <dbReference type="ARBA" id="ARBA00023157"/>
    </source>
</evidence>
<dbReference type="GO" id="GO:0006508">
    <property type="term" value="P:proteolysis"/>
    <property type="evidence" value="ECO:0007669"/>
    <property type="project" value="InterPro"/>
</dbReference>
<organism evidence="4 5">
    <name type="scientific">Poecilia formosa</name>
    <name type="common">Amazon molly</name>
    <name type="synonym">Limia formosa</name>
    <dbReference type="NCBI Taxonomy" id="48698"/>
    <lineage>
        <taxon>Eukaryota</taxon>
        <taxon>Metazoa</taxon>
        <taxon>Chordata</taxon>
        <taxon>Craniata</taxon>
        <taxon>Vertebrata</taxon>
        <taxon>Euteleostomi</taxon>
        <taxon>Actinopterygii</taxon>
        <taxon>Neopterygii</taxon>
        <taxon>Teleostei</taxon>
        <taxon>Neoteleostei</taxon>
        <taxon>Acanthomorphata</taxon>
        <taxon>Ovalentaria</taxon>
        <taxon>Atherinomorphae</taxon>
        <taxon>Cyprinodontiformes</taxon>
        <taxon>Poeciliidae</taxon>
        <taxon>Poeciliinae</taxon>
        <taxon>Poecilia</taxon>
    </lineage>
</organism>
<dbReference type="Gene3D" id="2.40.10.10">
    <property type="entry name" value="Trypsin-like serine proteases"/>
    <property type="match status" value="1"/>
</dbReference>
<dbReference type="SMART" id="SM00020">
    <property type="entry name" value="Tryp_SPc"/>
    <property type="match status" value="1"/>
</dbReference>
<dbReference type="Proteomes" id="UP000028760">
    <property type="component" value="Unassembled WGS sequence"/>
</dbReference>
<dbReference type="RefSeq" id="XP_007540290.1">
    <property type="nucleotide sequence ID" value="XM_007540228.2"/>
</dbReference>
<dbReference type="InterPro" id="IPR018114">
    <property type="entry name" value="TRYPSIN_HIS"/>
</dbReference>
<reference evidence="4" key="3">
    <citation type="submission" date="2025-09" db="UniProtKB">
        <authorList>
            <consortium name="Ensembl"/>
        </authorList>
    </citation>
    <scope>IDENTIFICATION</scope>
</reference>
<dbReference type="GO" id="GO:0004252">
    <property type="term" value="F:serine-type endopeptidase activity"/>
    <property type="evidence" value="ECO:0007669"/>
    <property type="project" value="InterPro"/>
</dbReference>
<dbReference type="Ensembl" id="ENSPFOT00000005793.1">
    <property type="protein sequence ID" value="ENSPFOP00000005784.1"/>
    <property type="gene ID" value="ENSPFOG00000005840.1"/>
</dbReference>
<protein>
    <submittedName>
        <fullName evidence="4">Anionic trypsin-2-like</fullName>
    </submittedName>
</protein>
<keyword evidence="5" id="KW-1185">Reference proteome</keyword>
<sequence>MDLLKVLLVLVLGVSVNSDVSLQKRIIRGHNCDDKELLYHVRLLGRNPTTENLCGGSLIHPEWILTATHCWKTDPDWILTATFGVHPRTAKQHDQIIQHDPVIYTDHGQQHDIMLLKLQTPVTDVPLAQLPECSNRLKIGNTVQLAGEGGTTVGPNNQRLPDSPISPHLQCVNMNVLKVSLFEPTRGHYFRVSAANKDVCYGDSGGGVIFNNRIYGVIAEGGPDPCQTPPVIMDVCEYLGWIKSKTGLK</sequence>
<dbReference type="OrthoDB" id="8440699at2759"/>
<dbReference type="PROSITE" id="PS00134">
    <property type="entry name" value="TRYPSIN_HIS"/>
    <property type="match status" value="1"/>
</dbReference>
<evidence type="ECO:0000313" key="5">
    <source>
        <dbReference type="Proteomes" id="UP000028760"/>
    </source>
</evidence>
<dbReference type="InterPro" id="IPR009003">
    <property type="entry name" value="Peptidase_S1_PA"/>
</dbReference>
<feature type="chain" id="PRO_5001832996" evidence="2">
    <location>
        <begin position="19"/>
        <end position="249"/>
    </location>
</feature>
<dbReference type="EMBL" id="AYCK01020443">
    <property type="status" value="NOT_ANNOTATED_CDS"/>
    <property type="molecule type" value="Genomic_DNA"/>
</dbReference>
<dbReference type="PROSITE" id="PS50240">
    <property type="entry name" value="TRYPSIN_DOM"/>
    <property type="match status" value="1"/>
</dbReference>